<feature type="compositionally biased region" description="Pro residues" evidence="1">
    <location>
        <begin position="52"/>
        <end position="62"/>
    </location>
</feature>
<gene>
    <name evidence="2" type="ORF">LTR77_003179</name>
</gene>
<feature type="region of interest" description="Disordered" evidence="1">
    <location>
        <begin position="27"/>
        <end position="63"/>
    </location>
</feature>
<feature type="compositionally biased region" description="Polar residues" evidence="1">
    <location>
        <begin position="30"/>
        <end position="39"/>
    </location>
</feature>
<feature type="compositionally biased region" description="Low complexity" evidence="1">
    <location>
        <begin position="40"/>
        <end position="51"/>
    </location>
</feature>
<evidence type="ECO:0000256" key="1">
    <source>
        <dbReference type="SAM" id="MobiDB-lite"/>
    </source>
</evidence>
<sequence>MLTVDASVIAGLRCLLFSRSPVSGSIYPPSRTSNTMDTASLSPSNSSIDSSGPPPTGSPPPGDAFLISLTVNLPNPEDEYFLIDLYDFAANKAGDTLVARVNHPETPAFVTRQAPAVEKIVLIFQLDDDEEARATRSVDVEMCLRALLPFVGRYKFGIRCRIGGDDDFAPDRRELADAVLGEFVGMALCGPGRENAATVVRDVGEVWKEGVDFKVVSFSEVELPRDSEDGRMPMGSLI</sequence>
<comment type="caution">
    <text evidence="2">The sequence shown here is derived from an EMBL/GenBank/DDBJ whole genome shotgun (WGS) entry which is preliminary data.</text>
</comment>
<evidence type="ECO:0000313" key="3">
    <source>
        <dbReference type="Proteomes" id="UP001337655"/>
    </source>
</evidence>
<dbReference type="EMBL" id="JAVRRT010000004">
    <property type="protein sequence ID" value="KAK5173057.1"/>
    <property type="molecule type" value="Genomic_DNA"/>
</dbReference>
<protein>
    <submittedName>
        <fullName evidence="2">Uncharacterized protein</fullName>
    </submittedName>
</protein>
<accession>A0AAV9PJT7</accession>
<organism evidence="2 3">
    <name type="scientific">Saxophila tyrrhenica</name>
    <dbReference type="NCBI Taxonomy" id="1690608"/>
    <lineage>
        <taxon>Eukaryota</taxon>
        <taxon>Fungi</taxon>
        <taxon>Dikarya</taxon>
        <taxon>Ascomycota</taxon>
        <taxon>Pezizomycotina</taxon>
        <taxon>Dothideomycetes</taxon>
        <taxon>Dothideomycetidae</taxon>
        <taxon>Mycosphaerellales</taxon>
        <taxon>Extremaceae</taxon>
        <taxon>Saxophila</taxon>
    </lineage>
</organism>
<dbReference type="RefSeq" id="XP_064661775.1">
    <property type="nucleotide sequence ID" value="XM_064800436.1"/>
</dbReference>
<name>A0AAV9PJT7_9PEZI</name>
<dbReference type="GeneID" id="89924526"/>
<evidence type="ECO:0000313" key="2">
    <source>
        <dbReference type="EMBL" id="KAK5173057.1"/>
    </source>
</evidence>
<reference evidence="2 3" key="1">
    <citation type="submission" date="2023-08" db="EMBL/GenBank/DDBJ databases">
        <title>Black Yeasts Isolated from many extreme environments.</title>
        <authorList>
            <person name="Coleine C."/>
            <person name="Stajich J.E."/>
            <person name="Selbmann L."/>
        </authorList>
    </citation>
    <scope>NUCLEOTIDE SEQUENCE [LARGE SCALE GENOMIC DNA]</scope>
    <source>
        <strain evidence="2 3">CCFEE 5935</strain>
    </source>
</reference>
<proteinExistence type="predicted"/>
<dbReference type="AlphaFoldDB" id="A0AAV9PJT7"/>
<dbReference type="Proteomes" id="UP001337655">
    <property type="component" value="Unassembled WGS sequence"/>
</dbReference>
<keyword evidence="3" id="KW-1185">Reference proteome</keyword>